<dbReference type="InterPro" id="IPR005527">
    <property type="entry name" value="MinE"/>
</dbReference>
<comment type="similarity">
    <text evidence="1">Belongs to the MinE family.</text>
</comment>
<reference evidence="2" key="1">
    <citation type="submission" date="2020-12" db="EMBL/GenBank/DDBJ databases">
        <title>Clostridium thailandense sp. nov., a novel acetogenic bacterium isolated from peat land soil in Thailand.</title>
        <authorList>
            <person name="Chaikitkaew S."/>
            <person name="Birkeland N.K."/>
        </authorList>
    </citation>
    <scope>NUCLEOTIDE SEQUENCE</scope>
    <source>
        <strain evidence="2">PL3</strain>
    </source>
</reference>
<keyword evidence="3" id="KW-1185">Reference proteome</keyword>
<dbReference type="AlphaFoldDB" id="A0A949TZI6"/>
<keyword evidence="1 2" id="KW-0132">Cell division</keyword>
<dbReference type="EMBL" id="JAEEGC010000085">
    <property type="protein sequence ID" value="MBV7274510.1"/>
    <property type="molecule type" value="Genomic_DNA"/>
</dbReference>
<evidence type="ECO:0000313" key="2">
    <source>
        <dbReference type="EMBL" id="MBV7274510.1"/>
    </source>
</evidence>
<accession>A0A949TZI6</accession>
<sequence length="86" mass="9814">MNSLSLFSVKPSSKNIANQRLKLILVHDRTDISLKLLEIIKNEILNVITKYVAIDNSDIEIKLIKGNEKENNLRMLVANIPIKKCK</sequence>
<protein>
    <recommendedName>
        <fullName evidence="1">Cell division topological specificity factor</fullName>
    </recommendedName>
</protein>
<dbReference type="GO" id="GO:0032955">
    <property type="term" value="P:regulation of division septum assembly"/>
    <property type="evidence" value="ECO:0007669"/>
    <property type="project" value="InterPro"/>
</dbReference>
<keyword evidence="1" id="KW-0131">Cell cycle</keyword>
<dbReference type="Proteomes" id="UP000694308">
    <property type="component" value="Unassembled WGS sequence"/>
</dbReference>
<comment type="function">
    <text evidence="1">Prevents the cell division inhibition by proteins MinC and MinD at internal division sites while permitting inhibition at polar sites. This ensures cell division at the proper site by restricting the formation of a division septum at the midpoint of the long axis of the cell.</text>
</comment>
<name>A0A949TZI6_9CLOT</name>
<dbReference type="GO" id="GO:0051301">
    <property type="term" value="P:cell division"/>
    <property type="evidence" value="ECO:0007669"/>
    <property type="project" value="UniProtKB-KW"/>
</dbReference>
<dbReference type="Pfam" id="PF03776">
    <property type="entry name" value="MinE"/>
    <property type="match status" value="1"/>
</dbReference>
<evidence type="ECO:0000256" key="1">
    <source>
        <dbReference type="HAMAP-Rule" id="MF_00262"/>
    </source>
</evidence>
<organism evidence="2 3">
    <name type="scientific">Clostridium thailandense</name>
    <dbReference type="NCBI Taxonomy" id="2794346"/>
    <lineage>
        <taxon>Bacteria</taxon>
        <taxon>Bacillati</taxon>
        <taxon>Bacillota</taxon>
        <taxon>Clostridia</taxon>
        <taxon>Eubacteriales</taxon>
        <taxon>Clostridiaceae</taxon>
        <taxon>Clostridium</taxon>
    </lineage>
</organism>
<comment type="caution">
    <text evidence="2">The sequence shown here is derived from an EMBL/GenBank/DDBJ whole genome shotgun (WGS) entry which is preliminary data.</text>
</comment>
<dbReference type="HAMAP" id="MF_00262">
    <property type="entry name" value="MinE"/>
    <property type="match status" value="1"/>
</dbReference>
<dbReference type="NCBIfam" id="TIGR01215">
    <property type="entry name" value="minE"/>
    <property type="match status" value="1"/>
</dbReference>
<gene>
    <name evidence="1 2" type="primary">minE</name>
    <name evidence="2" type="ORF">I6U48_16580</name>
</gene>
<dbReference type="RefSeq" id="WP_218321575.1">
    <property type="nucleotide sequence ID" value="NZ_JAEEGC010000085.1"/>
</dbReference>
<proteinExistence type="inferred from homology"/>
<evidence type="ECO:0000313" key="3">
    <source>
        <dbReference type="Proteomes" id="UP000694308"/>
    </source>
</evidence>